<dbReference type="GO" id="GO:0016747">
    <property type="term" value="F:acyltransferase activity, transferring groups other than amino-acyl groups"/>
    <property type="evidence" value="ECO:0007669"/>
    <property type="project" value="InterPro"/>
</dbReference>
<evidence type="ECO:0000313" key="4">
    <source>
        <dbReference type="EMBL" id="NYD68981.1"/>
    </source>
</evidence>
<dbReference type="CDD" id="cd04301">
    <property type="entry name" value="NAT_SF"/>
    <property type="match status" value="1"/>
</dbReference>
<proteinExistence type="predicted"/>
<organism evidence="4 5">
    <name type="scientific">Herbiconiux flava</name>
    <dbReference type="NCBI Taxonomy" id="881268"/>
    <lineage>
        <taxon>Bacteria</taxon>
        <taxon>Bacillati</taxon>
        <taxon>Actinomycetota</taxon>
        <taxon>Actinomycetes</taxon>
        <taxon>Micrococcales</taxon>
        <taxon>Microbacteriaceae</taxon>
        <taxon>Herbiconiux</taxon>
    </lineage>
</organism>
<evidence type="ECO:0000259" key="3">
    <source>
        <dbReference type="PROSITE" id="PS51186"/>
    </source>
</evidence>
<dbReference type="Proteomes" id="UP000549913">
    <property type="component" value="Unassembled WGS sequence"/>
</dbReference>
<evidence type="ECO:0000256" key="2">
    <source>
        <dbReference type="ARBA" id="ARBA00023315"/>
    </source>
</evidence>
<gene>
    <name evidence="4" type="ORF">BJ984_000139</name>
</gene>
<reference evidence="4 5" key="1">
    <citation type="submission" date="2020-07" db="EMBL/GenBank/DDBJ databases">
        <title>Sequencing the genomes of 1000 actinobacteria strains.</title>
        <authorList>
            <person name="Klenk H.-P."/>
        </authorList>
    </citation>
    <scope>NUCLEOTIDE SEQUENCE [LARGE SCALE GENOMIC DNA]</scope>
    <source>
        <strain evidence="4 5">DSM 26474</strain>
    </source>
</reference>
<evidence type="ECO:0000256" key="1">
    <source>
        <dbReference type="ARBA" id="ARBA00022679"/>
    </source>
</evidence>
<keyword evidence="2" id="KW-0012">Acyltransferase</keyword>
<dbReference type="Gene3D" id="3.40.630.30">
    <property type="match status" value="1"/>
</dbReference>
<dbReference type="InterPro" id="IPR050832">
    <property type="entry name" value="Bact_Acetyltransf"/>
</dbReference>
<protein>
    <submittedName>
        <fullName evidence="4">GNAT superfamily N-acetyltransferase</fullName>
    </submittedName>
</protein>
<dbReference type="AlphaFoldDB" id="A0A852SKN8"/>
<dbReference type="Pfam" id="PF00583">
    <property type="entry name" value="Acetyltransf_1"/>
    <property type="match status" value="1"/>
</dbReference>
<keyword evidence="5" id="KW-1185">Reference proteome</keyword>
<dbReference type="InterPro" id="IPR000182">
    <property type="entry name" value="GNAT_dom"/>
</dbReference>
<comment type="caution">
    <text evidence="4">The sequence shown here is derived from an EMBL/GenBank/DDBJ whole genome shotgun (WGS) entry which is preliminary data.</text>
</comment>
<feature type="domain" description="N-acetyltransferase" evidence="3">
    <location>
        <begin position="9"/>
        <end position="157"/>
    </location>
</feature>
<sequence length="157" mass="17167">MTRRPALPVTIERVPFDDPAADALRRAQRAELDARYGSDDHEPGAVPTAASTPIFVVARTLSDVAVGCGGLRPLPEGGAEIKRMFVHPDARGQGVSTAILRALEEEARQLGVERLVLETGTEQPDAMRFYEREGYERIEPFGPYVGSELSVCYARTL</sequence>
<dbReference type="SUPFAM" id="SSF55729">
    <property type="entry name" value="Acyl-CoA N-acyltransferases (Nat)"/>
    <property type="match status" value="1"/>
</dbReference>
<accession>A0A852SKN8</accession>
<dbReference type="PROSITE" id="PS51186">
    <property type="entry name" value="GNAT"/>
    <property type="match status" value="1"/>
</dbReference>
<dbReference type="InterPro" id="IPR016181">
    <property type="entry name" value="Acyl_CoA_acyltransferase"/>
</dbReference>
<dbReference type="RefSeq" id="WP_179546403.1">
    <property type="nucleotide sequence ID" value="NZ_BSEW01000001.1"/>
</dbReference>
<evidence type="ECO:0000313" key="5">
    <source>
        <dbReference type="Proteomes" id="UP000549913"/>
    </source>
</evidence>
<dbReference type="PANTHER" id="PTHR43877:SF2">
    <property type="entry name" value="AMINOALKYLPHOSPHONATE N-ACETYLTRANSFERASE-RELATED"/>
    <property type="match status" value="1"/>
</dbReference>
<dbReference type="EMBL" id="JACCBM010000001">
    <property type="protein sequence ID" value="NYD68981.1"/>
    <property type="molecule type" value="Genomic_DNA"/>
</dbReference>
<keyword evidence="1 4" id="KW-0808">Transferase</keyword>
<name>A0A852SKN8_9MICO</name>
<dbReference type="PANTHER" id="PTHR43877">
    <property type="entry name" value="AMINOALKYLPHOSPHONATE N-ACETYLTRANSFERASE-RELATED-RELATED"/>
    <property type="match status" value="1"/>
</dbReference>